<dbReference type="Proteomes" id="UP000546464">
    <property type="component" value="Unassembled WGS sequence"/>
</dbReference>
<dbReference type="EMBL" id="JACHVB010000035">
    <property type="protein sequence ID" value="MBC2595336.1"/>
    <property type="molecule type" value="Genomic_DNA"/>
</dbReference>
<organism evidence="5 6">
    <name type="scientific">Ruficoccus amylovorans</name>
    <dbReference type="NCBI Taxonomy" id="1804625"/>
    <lineage>
        <taxon>Bacteria</taxon>
        <taxon>Pseudomonadati</taxon>
        <taxon>Verrucomicrobiota</taxon>
        <taxon>Opitutia</taxon>
        <taxon>Puniceicoccales</taxon>
        <taxon>Cerasicoccaceae</taxon>
        <taxon>Ruficoccus</taxon>
    </lineage>
</organism>
<dbReference type="PROSITE" id="PS51257">
    <property type="entry name" value="PROKAR_LIPOPROTEIN"/>
    <property type="match status" value="1"/>
</dbReference>
<dbReference type="Gene3D" id="3.60.60.10">
    <property type="entry name" value="Penicillin V Acylase, Chain A"/>
    <property type="match status" value="1"/>
</dbReference>
<keyword evidence="2 5" id="KW-0378">Hydrolase</keyword>
<comment type="caution">
    <text evidence="5">The sequence shown here is derived from an EMBL/GenBank/DDBJ whole genome shotgun (WGS) entry which is preliminary data.</text>
</comment>
<dbReference type="InterPro" id="IPR029055">
    <property type="entry name" value="Ntn_hydrolases_N"/>
</dbReference>
<keyword evidence="6" id="KW-1185">Reference proteome</keyword>
<evidence type="ECO:0000256" key="1">
    <source>
        <dbReference type="ARBA" id="ARBA00006625"/>
    </source>
</evidence>
<dbReference type="PANTHER" id="PTHR35527">
    <property type="entry name" value="CHOLOYLGLYCINE HYDROLASE"/>
    <property type="match status" value="1"/>
</dbReference>
<accession>A0A842HIC1</accession>
<dbReference type="CDD" id="cd00542">
    <property type="entry name" value="Ntn_PVA"/>
    <property type="match status" value="1"/>
</dbReference>
<feature type="domain" description="Choloylglycine hydrolase/NAAA C-terminal" evidence="4">
    <location>
        <begin position="25"/>
        <end position="344"/>
    </location>
</feature>
<reference evidence="5 6" key="1">
    <citation type="submission" date="2020-07" db="EMBL/GenBank/DDBJ databases">
        <authorList>
            <person name="Feng X."/>
        </authorList>
    </citation>
    <scope>NUCLEOTIDE SEQUENCE [LARGE SCALE GENOMIC DNA]</scope>
    <source>
        <strain evidence="5 6">JCM31066</strain>
    </source>
</reference>
<dbReference type="RefSeq" id="WP_185676289.1">
    <property type="nucleotide sequence ID" value="NZ_JACHVB010000035.1"/>
</dbReference>
<evidence type="ECO:0000256" key="2">
    <source>
        <dbReference type="ARBA" id="ARBA00022801"/>
    </source>
</evidence>
<protein>
    <submittedName>
        <fullName evidence="5">Choloylglycine hydrolase family protein</fullName>
    </submittedName>
</protein>
<evidence type="ECO:0000259" key="4">
    <source>
        <dbReference type="Pfam" id="PF02275"/>
    </source>
</evidence>
<dbReference type="Pfam" id="PF02275">
    <property type="entry name" value="CBAH"/>
    <property type="match status" value="1"/>
</dbReference>
<name>A0A842HIC1_9BACT</name>
<keyword evidence="3" id="KW-0732">Signal</keyword>
<dbReference type="InterPro" id="IPR052193">
    <property type="entry name" value="Peptidase_C59"/>
</dbReference>
<evidence type="ECO:0000256" key="3">
    <source>
        <dbReference type="SAM" id="SignalP"/>
    </source>
</evidence>
<comment type="similarity">
    <text evidence="1">Belongs to the peptidase C59 family.</text>
</comment>
<dbReference type="GO" id="GO:0016787">
    <property type="term" value="F:hydrolase activity"/>
    <property type="evidence" value="ECO:0007669"/>
    <property type="project" value="UniProtKB-KW"/>
</dbReference>
<dbReference type="SUPFAM" id="SSF56235">
    <property type="entry name" value="N-terminal nucleophile aminohydrolases (Ntn hydrolases)"/>
    <property type="match status" value="1"/>
</dbReference>
<evidence type="ECO:0000313" key="6">
    <source>
        <dbReference type="Proteomes" id="UP000546464"/>
    </source>
</evidence>
<feature type="signal peptide" evidence="3">
    <location>
        <begin position="1"/>
        <end position="24"/>
    </location>
</feature>
<dbReference type="AlphaFoldDB" id="A0A842HIC1"/>
<dbReference type="PANTHER" id="PTHR35527:SF2">
    <property type="entry name" value="HYDROLASE"/>
    <property type="match status" value="1"/>
</dbReference>
<evidence type="ECO:0000313" key="5">
    <source>
        <dbReference type="EMBL" id="MBC2595336.1"/>
    </source>
</evidence>
<proteinExistence type="inferred from homology"/>
<feature type="chain" id="PRO_5032448037" evidence="3">
    <location>
        <begin position="25"/>
        <end position="363"/>
    </location>
</feature>
<gene>
    <name evidence="5" type="ORF">H5P28_13795</name>
</gene>
<sequence>MKNIRKLLLSTGTILVLGLSSTQACTSLLVKTSDDGYVYGRTMEFGFELESEAVVAPRGLSYTGTGAKKGQDSLKWTGKYAVVGMNAVKQPLVCDGLNEKGLAGGILYFPGYAEYTDPAQANPAKSLAPWEFLTWCLTSFANVDEVKAAVENGDVQVVNLVFPAFGFVAPFHYTLHDANGKSIVIEPTGGTLKVYDNPFGVLTNAPTFDWHLTNLKNYTKLSDANGSSLKVDGHVIDSFGSGSGWIGLPGDPTPPSRFIRAFAYSMTPVAQPDGTESVRLVEHIMNNFDLPKGFIRNDKSDEADYTQWTVVADMANRVYYVKTYDNQQLQAIALKDFDLDAKTPYAAAIADELEAPALTFPKQ</sequence>
<dbReference type="InterPro" id="IPR029132">
    <property type="entry name" value="CBAH/NAAA_C"/>
</dbReference>